<feature type="non-terminal residue" evidence="1">
    <location>
        <position position="1"/>
    </location>
</feature>
<reference evidence="2" key="1">
    <citation type="journal article" date="2019" name="Int. J. Syst. Evol. Microbiol.">
        <title>The Global Catalogue of Microorganisms (GCM) 10K type strain sequencing project: providing services to taxonomists for standard genome sequencing and annotation.</title>
        <authorList>
            <consortium name="The Broad Institute Genomics Platform"/>
            <consortium name="The Broad Institute Genome Sequencing Center for Infectious Disease"/>
            <person name="Wu L."/>
            <person name="Ma J."/>
        </authorList>
    </citation>
    <scope>NUCLEOTIDE SEQUENCE [LARGE SCALE GENOMIC DNA]</scope>
    <source>
        <strain evidence="2">KCTC 52274</strain>
    </source>
</reference>
<protein>
    <submittedName>
        <fullName evidence="1">Uncharacterized protein</fullName>
    </submittedName>
</protein>
<keyword evidence="2" id="KW-1185">Reference proteome</keyword>
<gene>
    <name evidence="1" type="ORF">ACFSR1_22805</name>
</gene>
<dbReference type="RefSeq" id="WP_378295334.1">
    <property type="nucleotide sequence ID" value="NZ_JBHULE010000035.1"/>
</dbReference>
<organism evidence="1 2">
    <name type="scientific">Aquimarina rubra</name>
    <dbReference type="NCBI Taxonomy" id="1920033"/>
    <lineage>
        <taxon>Bacteria</taxon>
        <taxon>Pseudomonadati</taxon>
        <taxon>Bacteroidota</taxon>
        <taxon>Flavobacteriia</taxon>
        <taxon>Flavobacteriales</taxon>
        <taxon>Flavobacteriaceae</taxon>
        <taxon>Aquimarina</taxon>
    </lineage>
</organism>
<sequence>ISVANNDPAWSDSSGWKDISNYPTIQAIGVGNDLYLLARADAGMITLRHDRNTDKWVSVATNNPAWSDSSGWKDISNYSTIQAVGVGNDLYLLARADAGMITLRYERNTDKWISVANNDPAWSDSSGWKDISNYSTIQAVGVGNDLYLLARADA</sequence>
<feature type="non-terminal residue" evidence="1">
    <location>
        <position position="154"/>
    </location>
</feature>
<dbReference type="Proteomes" id="UP001597319">
    <property type="component" value="Unassembled WGS sequence"/>
</dbReference>
<dbReference type="EMBL" id="JBHULE010000035">
    <property type="protein sequence ID" value="MFD2565524.1"/>
    <property type="molecule type" value="Genomic_DNA"/>
</dbReference>
<name>A0ABW5LLW6_9FLAO</name>
<accession>A0ABW5LLW6</accession>
<evidence type="ECO:0000313" key="2">
    <source>
        <dbReference type="Proteomes" id="UP001597319"/>
    </source>
</evidence>
<evidence type="ECO:0000313" key="1">
    <source>
        <dbReference type="EMBL" id="MFD2565524.1"/>
    </source>
</evidence>
<proteinExistence type="predicted"/>
<comment type="caution">
    <text evidence="1">The sequence shown here is derived from an EMBL/GenBank/DDBJ whole genome shotgun (WGS) entry which is preliminary data.</text>
</comment>